<dbReference type="GO" id="GO:0032874">
    <property type="term" value="P:positive regulation of stress-activated MAPK cascade"/>
    <property type="evidence" value="ECO:0007669"/>
    <property type="project" value="TreeGrafter"/>
</dbReference>
<accession>A0A0C2IL24</accession>
<evidence type="ECO:0000256" key="2">
    <source>
        <dbReference type="ARBA" id="ARBA00022737"/>
    </source>
</evidence>
<organism evidence="3 4">
    <name type="scientific">Thelohanellus kitauei</name>
    <name type="common">Myxosporean</name>
    <dbReference type="NCBI Taxonomy" id="669202"/>
    <lineage>
        <taxon>Eukaryota</taxon>
        <taxon>Metazoa</taxon>
        <taxon>Cnidaria</taxon>
        <taxon>Myxozoa</taxon>
        <taxon>Myxosporea</taxon>
        <taxon>Bivalvulida</taxon>
        <taxon>Platysporina</taxon>
        <taxon>Myxobolidae</taxon>
        <taxon>Thelohanellus</taxon>
    </lineage>
</organism>
<dbReference type="Pfam" id="PF24681">
    <property type="entry name" value="Kelch_KLHDC2_KLHL20_DRC7"/>
    <property type="match status" value="1"/>
</dbReference>
<dbReference type="EMBL" id="JWZT01003604">
    <property type="protein sequence ID" value="KII66109.1"/>
    <property type="molecule type" value="Genomic_DNA"/>
</dbReference>
<proteinExistence type="predicted"/>
<dbReference type="AlphaFoldDB" id="A0A0C2IL24"/>
<keyword evidence="4" id="KW-1185">Reference proteome</keyword>
<dbReference type="Gene3D" id="2.120.10.80">
    <property type="entry name" value="Kelch-type beta propeller"/>
    <property type="match status" value="2"/>
</dbReference>
<comment type="caution">
    <text evidence="3">The sequence shown here is derived from an EMBL/GenBank/DDBJ whole genome shotgun (WGS) entry which is preliminary data.</text>
</comment>
<dbReference type="SUPFAM" id="SSF117281">
    <property type="entry name" value="Kelch motif"/>
    <property type="match status" value="1"/>
</dbReference>
<dbReference type="PANTHER" id="PTHR46428:SF1">
    <property type="entry name" value="KELCH DOMAIN-CONTAINING PROTEIN 10"/>
    <property type="match status" value="1"/>
</dbReference>
<sequence>MKERTELAGPENRIYHCMTSVRQFLIIFGGWSHSTNKNFNELWIYNTINSVWKRYNAPIETENTCAYSCICAVGYIVYIFGMTVHRFIGGATNCFVSFDISKRTWQNLSPRTIDDCQYKPRPMYGHFIFYLNGSLYILGQAENRGYVDTLLTFCLKTSKWSLVPQNGKPPIIEHGIFGTVFKNQIYVFGGYPITGTNRFRDVTIFDFSTNTWSTRGTSPKTKLYPHDRVNESFAFSSNFGYLCGGESSKGYHYDIWRIDLETLEWLKLDYSLKNGLKFNSMSVVDDSYLYSFGGRRNADDILNTFEMFTVQPPSLYHLCLESISRSPRFRNRANSLPIAFQDDLNLDNNDSSFYVNTFF</sequence>
<keyword evidence="1" id="KW-0880">Kelch repeat</keyword>
<name>A0A0C2IL24_THEKT</name>
<keyword evidence="2" id="KW-0677">Repeat</keyword>
<dbReference type="Proteomes" id="UP000031668">
    <property type="component" value="Unassembled WGS sequence"/>
</dbReference>
<dbReference type="PANTHER" id="PTHR46428">
    <property type="entry name" value="KELCH DOMAIN-CONTAINING PROTEIN 10"/>
    <property type="match status" value="1"/>
</dbReference>
<dbReference type="InterPro" id="IPR015915">
    <property type="entry name" value="Kelch-typ_b-propeller"/>
</dbReference>
<protein>
    <submittedName>
        <fullName evidence="3">Kelch domain-containing protein 10</fullName>
    </submittedName>
</protein>
<dbReference type="OrthoDB" id="7676067at2759"/>
<evidence type="ECO:0000256" key="1">
    <source>
        <dbReference type="ARBA" id="ARBA00022441"/>
    </source>
</evidence>
<gene>
    <name evidence="3" type="ORF">RF11_11924</name>
</gene>
<evidence type="ECO:0000313" key="3">
    <source>
        <dbReference type="EMBL" id="KII66109.1"/>
    </source>
</evidence>
<evidence type="ECO:0000313" key="4">
    <source>
        <dbReference type="Proteomes" id="UP000031668"/>
    </source>
</evidence>
<dbReference type="InterPro" id="IPR052125">
    <property type="entry name" value="KLHDC10"/>
</dbReference>
<reference evidence="3 4" key="1">
    <citation type="journal article" date="2014" name="Genome Biol. Evol.">
        <title>The genome of the myxosporean Thelohanellus kitauei shows adaptations to nutrient acquisition within its fish host.</title>
        <authorList>
            <person name="Yang Y."/>
            <person name="Xiong J."/>
            <person name="Zhou Z."/>
            <person name="Huo F."/>
            <person name="Miao W."/>
            <person name="Ran C."/>
            <person name="Liu Y."/>
            <person name="Zhang J."/>
            <person name="Feng J."/>
            <person name="Wang M."/>
            <person name="Wang M."/>
            <person name="Wang L."/>
            <person name="Yao B."/>
        </authorList>
    </citation>
    <scope>NUCLEOTIDE SEQUENCE [LARGE SCALE GENOMIC DNA]</scope>
    <source>
        <strain evidence="3">Wuqing</strain>
    </source>
</reference>